<name>A0A1I3Q5K0_9FLAO</name>
<dbReference type="EMBL" id="FORU01000005">
    <property type="protein sequence ID" value="SFJ29253.1"/>
    <property type="molecule type" value="Genomic_DNA"/>
</dbReference>
<keyword evidence="2" id="KW-1185">Reference proteome</keyword>
<evidence type="ECO:0000313" key="1">
    <source>
        <dbReference type="EMBL" id="SFJ29253.1"/>
    </source>
</evidence>
<dbReference type="OrthoDB" id="9813021at2"/>
<proteinExistence type="predicted"/>
<protein>
    <submittedName>
        <fullName evidence="1">DNA phosphorothioation-dependent restriction protein DptG</fullName>
    </submittedName>
</protein>
<sequence>MNGKYKEDYLQFIAEAVNDDDQITGLVQNYLHKNNYEDSKDWYKAHALCQLSYQIGVLDEDTEKLFYQIMEKDTMLRSSENLNELDYEEWFGVTKRLNDIFINLGYKRVNQFQYNLLSTARDGFLDIDAANKYLTKEI</sequence>
<gene>
    <name evidence="1" type="ORF">SAMN04487893_10573</name>
</gene>
<reference evidence="2" key="1">
    <citation type="submission" date="2016-10" db="EMBL/GenBank/DDBJ databases">
        <authorList>
            <person name="Varghese N."/>
            <person name="Submissions S."/>
        </authorList>
    </citation>
    <scope>NUCLEOTIDE SEQUENCE [LARGE SCALE GENOMIC DNA]</scope>
    <source>
        <strain evidence="2">DSM 26542</strain>
    </source>
</reference>
<dbReference type="RefSeq" id="WP_090678557.1">
    <property type="nucleotide sequence ID" value="NZ_FORU01000005.1"/>
</dbReference>
<accession>A0A1I3Q5K0</accession>
<dbReference type="Proteomes" id="UP000243887">
    <property type="component" value="Unassembled WGS sequence"/>
</dbReference>
<dbReference type="STRING" id="1150112.SAMN04487893_10573"/>
<organism evidence="1 2">
    <name type="scientific">Myroides guanonis</name>
    <dbReference type="NCBI Taxonomy" id="1150112"/>
    <lineage>
        <taxon>Bacteria</taxon>
        <taxon>Pseudomonadati</taxon>
        <taxon>Bacteroidota</taxon>
        <taxon>Flavobacteriia</taxon>
        <taxon>Flavobacteriales</taxon>
        <taxon>Flavobacteriaceae</taxon>
        <taxon>Myroides</taxon>
    </lineage>
</organism>
<evidence type="ECO:0000313" key="2">
    <source>
        <dbReference type="Proteomes" id="UP000243887"/>
    </source>
</evidence>
<dbReference type="AlphaFoldDB" id="A0A1I3Q5K0"/>